<protein>
    <submittedName>
        <fullName evidence="1">Uncharacterized protein</fullName>
    </submittedName>
</protein>
<comment type="caution">
    <text evidence="1">The sequence shown here is derived from an EMBL/GenBank/DDBJ whole genome shotgun (WGS) entry which is preliminary data.</text>
</comment>
<dbReference type="EMBL" id="CM039431">
    <property type="protein sequence ID" value="KAI4338339.1"/>
    <property type="molecule type" value="Genomic_DNA"/>
</dbReference>
<organism evidence="1 2">
    <name type="scientific">Bauhinia variegata</name>
    <name type="common">Purple orchid tree</name>
    <name type="synonym">Phanera variegata</name>
    <dbReference type="NCBI Taxonomy" id="167791"/>
    <lineage>
        <taxon>Eukaryota</taxon>
        <taxon>Viridiplantae</taxon>
        <taxon>Streptophyta</taxon>
        <taxon>Embryophyta</taxon>
        <taxon>Tracheophyta</taxon>
        <taxon>Spermatophyta</taxon>
        <taxon>Magnoliopsida</taxon>
        <taxon>eudicotyledons</taxon>
        <taxon>Gunneridae</taxon>
        <taxon>Pentapetalae</taxon>
        <taxon>rosids</taxon>
        <taxon>fabids</taxon>
        <taxon>Fabales</taxon>
        <taxon>Fabaceae</taxon>
        <taxon>Cercidoideae</taxon>
        <taxon>Cercideae</taxon>
        <taxon>Bauhiniinae</taxon>
        <taxon>Bauhinia</taxon>
    </lineage>
</organism>
<proteinExistence type="predicted"/>
<gene>
    <name evidence="1" type="ORF">L6164_016679</name>
</gene>
<name>A0ACB9NPE5_BAUVA</name>
<reference evidence="1 2" key="1">
    <citation type="journal article" date="2022" name="DNA Res.">
        <title>Chromosomal-level genome assembly of the orchid tree Bauhinia variegata (Leguminosae; Cercidoideae) supports the allotetraploid origin hypothesis of Bauhinia.</title>
        <authorList>
            <person name="Zhong Y."/>
            <person name="Chen Y."/>
            <person name="Zheng D."/>
            <person name="Pang J."/>
            <person name="Liu Y."/>
            <person name="Luo S."/>
            <person name="Meng S."/>
            <person name="Qian L."/>
            <person name="Wei D."/>
            <person name="Dai S."/>
            <person name="Zhou R."/>
        </authorList>
    </citation>
    <scope>NUCLEOTIDE SEQUENCE [LARGE SCALE GENOMIC DNA]</scope>
    <source>
        <strain evidence="1">BV-YZ2020</strain>
    </source>
</reference>
<dbReference type="Proteomes" id="UP000828941">
    <property type="component" value="Chromosome 6"/>
</dbReference>
<accession>A0ACB9NPE5</accession>
<evidence type="ECO:0000313" key="2">
    <source>
        <dbReference type="Proteomes" id="UP000828941"/>
    </source>
</evidence>
<evidence type="ECO:0000313" key="1">
    <source>
        <dbReference type="EMBL" id="KAI4338339.1"/>
    </source>
</evidence>
<keyword evidence="2" id="KW-1185">Reference proteome</keyword>
<sequence length="413" mass="45963">MEDKLPKMETFIQRELPNCFQEMSMGSEFSNDPINKDFQILTPHQAYVLKSEVNSSTSSFGMLFPCSKSSSTAEEAPGATSMSDIPARFSDQKDIIKGYPKSESLTSFNYVSSPVASTSDSKTSFIPLNLLETLPALTRAQGSDEPASPASNFPNLSLFLQEPPMLPSSSKITDDSSLLKTKNFEAHSATSDPSFLVSQFQHQSATDTPKMNKNPTNHKTKSLYDHNWLSTTRTQPTKYAGRGKLFKGVRQRHWGKWVAEIRLPRNRTRVWLGTFDTAKDAAIAYDTAAYLLRGECAQLNFPDLKHQIMDNSLAGTTAALLEAKLEAISRKGTESPPGSPNKHKNENAKLRSVNQNSTRKEWQFEIERRVGADKVERSNGTHQEVSDVEAVQLSRMPSLDMDLIWDALLVSDS</sequence>